<protein>
    <submittedName>
        <fullName evidence="1">Uncharacterized protein</fullName>
    </submittedName>
</protein>
<accession>A0A0L9UJP1</accession>
<evidence type="ECO:0000313" key="1">
    <source>
        <dbReference type="EMBL" id="KOM43095.1"/>
    </source>
</evidence>
<gene>
    <name evidence="1" type="ORF">LR48_Vigan05g069900</name>
</gene>
<dbReference type="EMBL" id="CM003375">
    <property type="protein sequence ID" value="KOM43095.1"/>
    <property type="molecule type" value="Genomic_DNA"/>
</dbReference>
<proteinExistence type="predicted"/>
<dbReference type="Proteomes" id="UP000053144">
    <property type="component" value="Chromosome 5"/>
</dbReference>
<evidence type="ECO:0000313" key="2">
    <source>
        <dbReference type="Proteomes" id="UP000053144"/>
    </source>
</evidence>
<organism evidence="1 2">
    <name type="scientific">Phaseolus angularis</name>
    <name type="common">Azuki bean</name>
    <name type="synonym">Vigna angularis</name>
    <dbReference type="NCBI Taxonomy" id="3914"/>
    <lineage>
        <taxon>Eukaryota</taxon>
        <taxon>Viridiplantae</taxon>
        <taxon>Streptophyta</taxon>
        <taxon>Embryophyta</taxon>
        <taxon>Tracheophyta</taxon>
        <taxon>Spermatophyta</taxon>
        <taxon>Magnoliopsida</taxon>
        <taxon>eudicotyledons</taxon>
        <taxon>Gunneridae</taxon>
        <taxon>Pentapetalae</taxon>
        <taxon>rosids</taxon>
        <taxon>fabids</taxon>
        <taxon>Fabales</taxon>
        <taxon>Fabaceae</taxon>
        <taxon>Papilionoideae</taxon>
        <taxon>50 kb inversion clade</taxon>
        <taxon>NPAAA clade</taxon>
        <taxon>indigoferoid/millettioid clade</taxon>
        <taxon>Phaseoleae</taxon>
        <taxon>Vigna</taxon>
    </lineage>
</organism>
<reference evidence="2" key="1">
    <citation type="journal article" date="2015" name="Proc. Natl. Acad. Sci. U.S.A.">
        <title>Genome sequencing of adzuki bean (Vigna angularis) provides insight into high starch and low fat accumulation and domestication.</title>
        <authorList>
            <person name="Yang K."/>
            <person name="Tian Z."/>
            <person name="Chen C."/>
            <person name="Luo L."/>
            <person name="Zhao B."/>
            <person name="Wang Z."/>
            <person name="Yu L."/>
            <person name="Li Y."/>
            <person name="Sun Y."/>
            <person name="Li W."/>
            <person name="Chen Y."/>
            <person name="Li Y."/>
            <person name="Zhang Y."/>
            <person name="Ai D."/>
            <person name="Zhao J."/>
            <person name="Shang C."/>
            <person name="Ma Y."/>
            <person name="Wu B."/>
            <person name="Wang M."/>
            <person name="Gao L."/>
            <person name="Sun D."/>
            <person name="Zhang P."/>
            <person name="Guo F."/>
            <person name="Wang W."/>
            <person name="Li Y."/>
            <person name="Wang J."/>
            <person name="Varshney R.K."/>
            <person name="Wang J."/>
            <person name="Ling H.Q."/>
            <person name="Wan P."/>
        </authorList>
    </citation>
    <scope>NUCLEOTIDE SEQUENCE</scope>
    <source>
        <strain evidence="2">cv. Jingnong 6</strain>
    </source>
</reference>
<name>A0A0L9UJP1_PHAAN</name>
<dbReference type="Gramene" id="KOM43095">
    <property type="protein sequence ID" value="KOM43095"/>
    <property type="gene ID" value="LR48_Vigan05g069900"/>
</dbReference>
<sequence>MEPINRLKLKIERWKMDLIGETRFLIGGKRRNGEDEARIWKEMYILENERNVVKFYERGMKVKRERCHVWLNEEVEERNVDACTVVDDVRQIKEDAWLRGVEATMLKQIGIMVMVCDEREARWNEK</sequence>
<dbReference type="AlphaFoldDB" id="A0A0L9UJP1"/>